<gene>
    <name evidence="2" type="ORF">METZ01_LOCUS174674</name>
</gene>
<feature type="region of interest" description="Disordered" evidence="1">
    <location>
        <begin position="1"/>
        <end position="24"/>
    </location>
</feature>
<evidence type="ECO:0000256" key="1">
    <source>
        <dbReference type="SAM" id="MobiDB-lite"/>
    </source>
</evidence>
<feature type="compositionally biased region" description="Polar residues" evidence="1">
    <location>
        <begin position="1"/>
        <end position="13"/>
    </location>
</feature>
<reference evidence="2" key="1">
    <citation type="submission" date="2018-05" db="EMBL/GenBank/DDBJ databases">
        <authorList>
            <person name="Lanie J.A."/>
            <person name="Ng W.-L."/>
            <person name="Kazmierczak K.M."/>
            <person name="Andrzejewski T.M."/>
            <person name="Davidsen T.M."/>
            <person name="Wayne K.J."/>
            <person name="Tettelin H."/>
            <person name="Glass J.I."/>
            <person name="Rusch D."/>
            <person name="Podicherti R."/>
            <person name="Tsui H.-C.T."/>
            <person name="Winkler M.E."/>
        </authorList>
    </citation>
    <scope>NUCLEOTIDE SEQUENCE</scope>
</reference>
<dbReference type="EMBL" id="UINC01033093">
    <property type="protein sequence ID" value="SVB21820.1"/>
    <property type="molecule type" value="Genomic_DNA"/>
</dbReference>
<accession>A0A382C6Z6</accession>
<proteinExistence type="predicted"/>
<dbReference type="AlphaFoldDB" id="A0A382C6Z6"/>
<sequence length="24" mass="2604">MDNQRNVAESPSANKLPPYGSTQV</sequence>
<evidence type="ECO:0000313" key="2">
    <source>
        <dbReference type="EMBL" id="SVB21820.1"/>
    </source>
</evidence>
<organism evidence="2">
    <name type="scientific">marine metagenome</name>
    <dbReference type="NCBI Taxonomy" id="408172"/>
    <lineage>
        <taxon>unclassified sequences</taxon>
        <taxon>metagenomes</taxon>
        <taxon>ecological metagenomes</taxon>
    </lineage>
</organism>
<protein>
    <submittedName>
        <fullName evidence="2">Uncharacterized protein</fullName>
    </submittedName>
</protein>
<name>A0A382C6Z6_9ZZZZ</name>